<evidence type="ECO:0000313" key="2">
    <source>
        <dbReference type="EMBL" id="KAK1685709.1"/>
    </source>
</evidence>
<feature type="domain" description="F-box associated beta-propeller type 3" evidence="1">
    <location>
        <begin position="114"/>
        <end position="302"/>
    </location>
</feature>
<dbReference type="PANTHER" id="PTHR31672">
    <property type="entry name" value="BNACNNG10540D PROTEIN"/>
    <property type="match status" value="1"/>
</dbReference>
<keyword evidence="3" id="KW-1185">Reference proteome</keyword>
<dbReference type="AlphaFoldDB" id="A0AAD8TQ27"/>
<evidence type="ECO:0000259" key="1">
    <source>
        <dbReference type="Pfam" id="PF08268"/>
    </source>
</evidence>
<accession>A0AAD8TQ27</accession>
<name>A0AAD8TQ27_LOLMU</name>
<sequence>MDQIKKMRDDVHLDEGLVEEILVRLPAKSVLCYRAVCKEWLRITKCPAFLAEHARRRPLEVLLYTRTTAAVADGVGRQVLALDAVAVSGGPRRPVARHPLMAEPRTYRSIQYCPLLASCDGLLLLGVGGVEPEQYLICNPTTRQWSDLPRPSGYAGREEHRESGFYFHEPSGEYRLLYYVSDWHSTTAYYCVLSTGADVPRRLSVQATPIEHTVAYHGGHELGSLHNLMTPAVLHGHLHWLQHMEAGLSGQMVAFDTVAETFRRMPPPPVTQKKNSNLLAADGSLMACEPGHLFIDLWALDGYAGAAATGKERWERRHRIEVPWKAYRLVLAAGDDEGHVVVGMQRGVVAYNVRSGTVRLVAGVGASGGGQAVDPSRHVLRESLVRHGFFERRPHPGLPFFSFCT</sequence>
<gene>
    <name evidence="2" type="ORF">QYE76_046557</name>
</gene>
<dbReference type="Pfam" id="PF08268">
    <property type="entry name" value="FBA_3"/>
    <property type="match status" value="1"/>
</dbReference>
<dbReference type="Proteomes" id="UP001231189">
    <property type="component" value="Unassembled WGS sequence"/>
</dbReference>
<dbReference type="PANTHER" id="PTHR31672:SF2">
    <property type="entry name" value="F-BOX DOMAIN-CONTAINING PROTEIN"/>
    <property type="match status" value="1"/>
</dbReference>
<proteinExistence type="predicted"/>
<dbReference type="SUPFAM" id="SSF81383">
    <property type="entry name" value="F-box domain"/>
    <property type="match status" value="1"/>
</dbReference>
<organism evidence="2 3">
    <name type="scientific">Lolium multiflorum</name>
    <name type="common">Italian ryegrass</name>
    <name type="synonym">Lolium perenne subsp. multiflorum</name>
    <dbReference type="NCBI Taxonomy" id="4521"/>
    <lineage>
        <taxon>Eukaryota</taxon>
        <taxon>Viridiplantae</taxon>
        <taxon>Streptophyta</taxon>
        <taxon>Embryophyta</taxon>
        <taxon>Tracheophyta</taxon>
        <taxon>Spermatophyta</taxon>
        <taxon>Magnoliopsida</taxon>
        <taxon>Liliopsida</taxon>
        <taxon>Poales</taxon>
        <taxon>Poaceae</taxon>
        <taxon>BOP clade</taxon>
        <taxon>Pooideae</taxon>
        <taxon>Poodae</taxon>
        <taxon>Poeae</taxon>
        <taxon>Poeae Chloroplast Group 2 (Poeae type)</taxon>
        <taxon>Loliodinae</taxon>
        <taxon>Loliinae</taxon>
        <taxon>Lolium</taxon>
    </lineage>
</organism>
<reference evidence="2" key="1">
    <citation type="submission" date="2023-07" db="EMBL/GenBank/DDBJ databases">
        <title>A chromosome-level genome assembly of Lolium multiflorum.</title>
        <authorList>
            <person name="Chen Y."/>
            <person name="Copetti D."/>
            <person name="Kolliker R."/>
            <person name="Studer B."/>
        </authorList>
    </citation>
    <scope>NUCLEOTIDE SEQUENCE</scope>
    <source>
        <strain evidence="2">02402/16</strain>
        <tissue evidence="2">Leaf</tissue>
    </source>
</reference>
<dbReference type="InterPro" id="IPR036047">
    <property type="entry name" value="F-box-like_dom_sf"/>
</dbReference>
<dbReference type="EMBL" id="JAUUTY010000002">
    <property type="protein sequence ID" value="KAK1685709.1"/>
    <property type="molecule type" value="Genomic_DNA"/>
</dbReference>
<dbReference type="InterPro" id="IPR050796">
    <property type="entry name" value="SCF_F-box_component"/>
</dbReference>
<protein>
    <recommendedName>
        <fullName evidence="1">F-box associated beta-propeller type 3 domain-containing protein</fullName>
    </recommendedName>
</protein>
<dbReference type="InterPro" id="IPR013187">
    <property type="entry name" value="F-box-assoc_dom_typ3"/>
</dbReference>
<evidence type="ECO:0000313" key="3">
    <source>
        <dbReference type="Proteomes" id="UP001231189"/>
    </source>
</evidence>
<comment type="caution">
    <text evidence="2">The sequence shown here is derived from an EMBL/GenBank/DDBJ whole genome shotgun (WGS) entry which is preliminary data.</text>
</comment>